<dbReference type="AlphaFoldDB" id="E8V6Y9"/>
<feature type="domain" description="Glycosyltransferase 2-like" evidence="5">
    <location>
        <begin position="86"/>
        <end position="152"/>
    </location>
</feature>
<dbReference type="Pfam" id="PF00535">
    <property type="entry name" value="Glycos_transf_2"/>
    <property type="match status" value="1"/>
</dbReference>
<proteinExistence type="inferred from homology"/>
<dbReference type="SUPFAM" id="SSF53448">
    <property type="entry name" value="Nucleotide-diphospho-sugar transferases"/>
    <property type="match status" value="1"/>
</dbReference>
<dbReference type="STRING" id="401053.AciPR4_4270"/>
<evidence type="ECO:0000313" key="7">
    <source>
        <dbReference type="Proteomes" id="UP000006844"/>
    </source>
</evidence>
<gene>
    <name evidence="6" type="ordered locus">AciPR4_4270</name>
</gene>
<dbReference type="KEGG" id="tsa:AciPR4_4270"/>
<dbReference type="HOGENOM" id="CLU_072074_0_0_0"/>
<evidence type="ECO:0000256" key="3">
    <source>
        <dbReference type="ARBA" id="ARBA00022679"/>
    </source>
</evidence>
<dbReference type="eggNOG" id="COG1216">
    <property type="taxonomic scope" value="Bacteria"/>
</dbReference>
<dbReference type="Proteomes" id="UP000006844">
    <property type="component" value="Chromosome"/>
</dbReference>
<name>E8V6Y9_TERSS</name>
<accession>E8V6Y9</accession>
<dbReference type="Gene3D" id="3.90.550.10">
    <property type="entry name" value="Spore Coat Polysaccharide Biosynthesis Protein SpsA, Chain A"/>
    <property type="match status" value="1"/>
</dbReference>
<comment type="similarity">
    <text evidence="1">Belongs to the glycosyltransferase 2 family.</text>
</comment>
<keyword evidence="7" id="KW-1185">Reference proteome</keyword>
<sequence>MCATGDIYGVQPPHSPGHGEGTKPIDEEGVRERIFAVVVLYKTVPADSLTLQTLFRATNDPAKTSLRFSILIHDNTPGGQDPGTLPEGIRYVAATNNPGLAAAYNGAAATAKEEGYEWLLTLDQDTDLPVNTFDLLLQHMGRYPATSGGGQVGAIVPHVIDHGRPISPFRFRGGFLPCLLPGNFSGIAQPYTSAINSAALVRISALEKIGGYDERFPLNNSDSSLFHRLGEAGIRIAVAGDLRVQHELAIMNRQERMTTDRYRQLLADERAFWDLHMHFLGRVERMLRLLGRVCKDLLERRNADFRSLSLKEIRFRLLSRKRNRVKRWKQNFQ</sequence>
<evidence type="ECO:0000256" key="4">
    <source>
        <dbReference type="SAM" id="MobiDB-lite"/>
    </source>
</evidence>
<protein>
    <submittedName>
        <fullName evidence="6">Glycosyl transferase family 2</fullName>
    </submittedName>
</protein>
<dbReference type="PANTHER" id="PTHR43179">
    <property type="entry name" value="RHAMNOSYLTRANSFERASE WBBL"/>
    <property type="match status" value="1"/>
</dbReference>
<evidence type="ECO:0000256" key="2">
    <source>
        <dbReference type="ARBA" id="ARBA00022676"/>
    </source>
</evidence>
<evidence type="ECO:0000256" key="1">
    <source>
        <dbReference type="ARBA" id="ARBA00006739"/>
    </source>
</evidence>
<evidence type="ECO:0000259" key="5">
    <source>
        <dbReference type="Pfam" id="PF00535"/>
    </source>
</evidence>
<keyword evidence="2" id="KW-0328">Glycosyltransferase</keyword>
<organism evidence="6 7">
    <name type="scientific">Terriglobus saanensis (strain ATCC BAA-1853 / DSM 23119 / SP1PR4)</name>
    <dbReference type="NCBI Taxonomy" id="401053"/>
    <lineage>
        <taxon>Bacteria</taxon>
        <taxon>Pseudomonadati</taxon>
        <taxon>Acidobacteriota</taxon>
        <taxon>Terriglobia</taxon>
        <taxon>Terriglobales</taxon>
        <taxon>Acidobacteriaceae</taxon>
        <taxon>Terriglobus</taxon>
    </lineage>
</organism>
<dbReference type="EMBL" id="CP002467">
    <property type="protein sequence ID" value="ADV85013.1"/>
    <property type="molecule type" value="Genomic_DNA"/>
</dbReference>
<reference evidence="6 7" key="1">
    <citation type="journal article" date="2012" name="Stand. Genomic Sci.">
        <title>Complete genome sequence of Terriglobus saanensis type strain SP1PR4(T), an Acidobacteria from tundra soil.</title>
        <authorList>
            <person name="Rawat S.R."/>
            <person name="Mannisto M.K."/>
            <person name="Starovoytov V."/>
            <person name="Goodwin L."/>
            <person name="Nolan M."/>
            <person name="Hauser L."/>
            <person name="Land M."/>
            <person name="Davenport K.W."/>
            <person name="Woyke T."/>
            <person name="Haggblom M.M."/>
        </authorList>
    </citation>
    <scope>NUCLEOTIDE SEQUENCE</scope>
    <source>
        <strain evidence="7">ATCC BAA-1853 / DSM 23119 / SP1PR4</strain>
    </source>
</reference>
<evidence type="ECO:0000313" key="6">
    <source>
        <dbReference type="EMBL" id="ADV85013.1"/>
    </source>
</evidence>
<dbReference type="PANTHER" id="PTHR43179:SF12">
    <property type="entry name" value="GALACTOFURANOSYLTRANSFERASE GLFT2"/>
    <property type="match status" value="1"/>
</dbReference>
<feature type="region of interest" description="Disordered" evidence="4">
    <location>
        <begin position="1"/>
        <end position="27"/>
    </location>
</feature>
<dbReference type="GO" id="GO:0016757">
    <property type="term" value="F:glycosyltransferase activity"/>
    <property type="evidence" value="ECO:0007669"/>
    <property type="project" value="UniProtKB-KW"/>
</dbReference>
<keyword evidence="3 6" id="KW-0808">Transferase</keyword>
<dbReference type="InterPro" id="IPR029044">
    <property type="entry name" value="Nucleotide-diphossugar_trans"/>
</dbReference>
<dbReference type="InterPro" id="IPR001173">
    <property type="entry name" value="Glyco_trans_2-like"/>
</dbReference>